<evidence type="ECO:0000313" key="1">
    <source>
        <dbReference type="EMBL" id="MPC63189.1"/>
    </source>
</evidence>
<organism evidence="1 2">
    <name type="scientific">Portunus trituberculatus</name>
    <name type="common">Swimming crab</name>
    <name type="synonym">Neptunus trituberculatus</name>
    <dbReference type="NCBI Taxonomy" id="210409"/>
    <lineage>
        <taxon>Eukaryota</taxon>
        <taxon>Metazoa</taxon>
        <taxon>Ecdysozoa</taxon>
        <taxon>Arthropoda</taxon>
        <taxon>Crustacea</taxon>
        <taxon>Multicrustacea</taxon>
        <taxon>Malacostraca</taxon>
        <taxon>Eumalacostraca</taxon>
        <taxon>Eucarida</taxon>
        <taxon>Decapoda</taxon>
        <taxon>Pleocyemata</taxon>
        <taxon>Brachyura</taxon>
        <taxon>Eubrachyura</taxon>
        <taxon>Portunoidea</taxon>
        <taxon>Portunidae</taxon>
        <taxon>Portuninae</taxon>
        <taxon>Portunus</taxon>
    </lineage>
</organism>
<name>A0A5B7GZW8_PORTR</name>
<protein>
    <submittedName>
        <fullName evidence="1">Uncharacterized protein</fullName>
    </submittedName>
</protein>
<dbReference type="Proteomes" id="UP000324222">
    <property type="component" value="Unassembled WGS sequence"/>
</dbReference>
<proteinExistence type="predicted"/>
<sequence length="62" mass="6592">MANEVASGGGDGSGVCYGRAVTPRRQVNHKCPTSPHSEKILSLSVWAIDWCSDPLEHNIPCG</sequence>
<comment type="caution">
    <text evidence="1">The sequence shown here is derived from an EMBL/GenBank/DDBJ whole genome shotgun (WGS) entry which is preliminary data.</text>
</comment>
<evidence type="ECO:0000313" key="2">
    <source>
        <dbReference type="Proteomes" id="UP000324222"/>
    </source>
</evidence>
<keyword evidence="2" id="KW-1185">Reference proteome</keyword>
<dbReference type="EMBL" id="VSRR010020509">
    <property type="protein sequence ID" value="MPC63189.1"/>
    <property type="molecule type" value="Genomic_DNA"/>
</dbReference>
<accession>A0A5B7GZW8</accession>
<dbReference type="AlphaFoldDB" id="A0A5B7GZW8"/>
<reference evidence="1 2" key="1">
    <citation type="submission" date="2019-05" db="EMBL/GenBank/DDBJ databases">
        <title>Another draft genome of Portunus trituberculatus and its Hox gene families provides insights of decapod evolution.</title>
        <authorList>
            <person name="Jeong J.-H."/>
            <person name="Song I."/>
            <person name="Kim S."/>
            <person name="Choi T."/>
            <person name="Kim D."/>
            <person name="Ryu S."/>
            <person name="Kim W."/>
        </authorList>
    </citation>
    <scope>NUCLEOTIDE SEQUENCE [LARGE SCALE GENOMIC DNA]</scope>
    <source>
        <tissue evidence="1">Muscle</tissue>
    </source>
</reference>
<gene>
    <name evidence="1" type="ORF">E2C01_057283</name>
</gene>